<feature type="transmembrane region" description="Helical" evidence="1">
    <location>
        <begin position="115"/>
        <end position="133"/>
    </location>
</feature>
<reference evidence="3" key="1">
    <citation type="journal article" date="2019" name="PLoS Negl. Trop. Dis.">
        <title>Revisiting the worldwide diversity of Leptospira species in the environment.</title>
        <authorList>
            <person name="Vincent A.T."/>
            <person name="Schiettekatte O."/>
            <person name="Bourhy P."/>
            <person name="Veyrier F.J."/>
            <person name="Picardeau M."/>
        </authorList>
    </citation>
    <scope>NUCLEOTIDE SEQUENCE [LARGE SCALE GENOMIC DNA]</scope>
    <source>
        <strain evidence="3">201601955</strain>
    </source>
</reference>
<dbReference type="RefSeq" id="WP_002982775.1">
    <property type="nucleotide sequence ID" value="NZ_RQHF01000030.1"/>
</dbReference>
<gene>
    <name evidence="2" type="ORF">EHQ95_14340</name>
</gene>
<evidence type="ECO:0000313" key="2">
    <source>
        <dbReference type="EMBL" id="TGM51483.1"/>
    </source>
</evidence>
<organism evidence="2 3">
    <name type="scientific">Leptospira vanthielii</name>
    <dbReference type="NCBI Taxonomy" id="293085"/>
    <lineage>
        <taxon>Bacteria</taxon>
        <taxon>Pseudomonadati</taxon>
        <taxon>Spirochaetota</taxon>
        <taxon>Spirochaetia</taxon>
        <taxon>Leptospirales</taxon>
        <taxon>Leptospiraceae</taxon>
        <taxon>Leptospira</taxon>
    </lineage>
</organism>
<evidence type="ECO:0000256" key="1">
    <source>
        <dbReference type="SAM" id="Phobius"/>
    </source>
</evidence>
<feature type="transmembrane region" description="Helical" evidence="1">
    <location>
        <begin position="153"/>
        <end position="172"/>
    </location>
</feature>
<keyword evidence="1" id="KW-1133">Transmembrane helix</keyword>
<comment type="caution">
    <text evidence="2">The sequence shown here is derived from an EMBL/GenBank/DDBJ whole genome shotgun (WGS) entry which is preliminary data.</text>
</comment>
<evidence type="ECO:0000313" key="3">
    <source>
        <dbReference type="Proteomes" id="UP000298112"/>
    </source>
</evidence>
<keyword evidence="1" id="KW-0812">Transmembrane</keyword>
<dbReference type="EMBL" id="RQHF01000030">
    <property type="protein sequence ID" value="TGM51483.1"/>
    <property type="molecule type" value="Genomic_DNA"/>
</dbReference>
<name>A0ABY2NLT7_9LEPT</name>
<accession>A0ABY2NLT7</accession>
<feature type="transmembrane region" description="Helical" evidence="1">
    <location>
        <begin position="50"/>
        <end position="71"/>
    </location>
</feature>
<feature type="transmembrane region" description="Helical" evidence="1">
    <location>
        <begin position="20"/>
        <end position="38"/>
    </location>
</feature>
<feature type="transmembrane region" description="Helical" evidence="1">
    <location>
        <begin position="91"/>
        <end position="108"/>
    </location>
</feature>
<sequence>MTNSFLIKCIAIFQFTKESFLFVPDLILAWWFLTKRIFLSLYRYWDTKLFFDKIFFIFLFLQLLFSILPWFSYEIRFFEIKESISLGPKLNSVFILLSLLNFFFLGFWKSQWTRFWFFASQMVSVVFVIWGYLDPKRYFYDFVKPEEVGLHIPFYLFLSSVLGAFVFGYLTFKKEDEVLSRIHP</sequence>
<dbReference type="Proteomes" id="UP000298112">
    <property type="component" value="Unassembled WGS sequence"/>
</dbReference>
<keyword evidence="3" id="KW-1185">Reference proteome</keyword>
<protein>
    <submittedName>
        <fullName evidence="2">Uncharacterized protein</fullName>
    </submittedName>
</protein>
<keyword evidence="1" id="KW-0472">Membrane</keyword>
<proteinExistence type="predicted"/>